<dbReference type="Pfam" id="PF00069">
    <property type="entry name" value="Pkinase"/>
    <property type="match status" value="1"/>
</dbReference>
<dbReference type="InterPro" id="IPR018488">
    <property type="entry name" value="cNMP-bd_CS"/>
</dbReference>
<sequence>MDKKPVPKVNVIPEEKKNRSGPRKIVKHKAPVLDPRRASRIAADAVTAVIVDRLKTSRDVDIISNALNKHFIFTSLTAENRVMVISHMKLYTMGPKETVFEQGCPGNTFFVVASGKLEVLVNSKRVNVLGAGDSFGELALLHDSPRSASIYTTEKVSMWGLDRKTFRSAVETVNAQNYKENKAFVDSVPLFSVLNHAQKDSLVGSLSSLKFRPNDVIVKEGDPGDLFYLIKDGIVECSQAGKVVREMIKGSFFGEQALLYNTVRTATVIAKTEVKCMAISRNKLNTALGKHLQQIIYQNTKLIAFEKSEFLRHLNKKQLAKLVEKMTIESYPDGKVVIPAGSVVGSKLYIVLFGCLKTKQEIYADVFACVGDKEIAQNRTDVYTEDIFAYGETHIAEITKYEFEDCIGGGLNQACLNSEAISILRNIHLLRALPNDKFNSLTACLRMQKFDDKDVIIHQNTPGETFYVIHSGKVDIVQDGILLRTVTKHDYFGERSLLFTDFRTASVIANGPVSCWFLTKNDFMNFLEESVRNMIIQRIELQDDAISLRDLTVVKVLGKGMFGNVFLVVDRQKQRLYALKTVSRKKIERYEIQENLILERKILLTLDHVFIMKLVKTFKDQKRIYFLTEYVRGLDMFDVLREVNIVSEHDAKFYTACLILILEYVHERDIIYRDLKPENIMIDQDGYPKLIDFGISKVISGRTYTIVGTPHYMAPEVIIGKGYSFPADFWSLGIILYEFLCCAVPFGEDEQDPYTIYEKVLERKLVYPSFVDSKMPSKPLIEQLLSKNPVLRNGGSVDSLKSHMWFNGLNLDLLINKQINSPYKPRVPDLTKEIQAALKGYAQLEEQICKEEIVEDLHESGSRRPKNVPANWDQDF</sequence>
<dbReference type="Gene3D" id="3.30.200.20">
    <property type="entry name" value="Phosphorylase Kinase, domain 1"/>
    <property type="match status" value="1"/>
</dbReference>
<feature type="domain" description="Cyclic nucleotide-binding" evidence="26">
    <location>
        <begin position="429"/>
        <end position="527"/>
    </location>
</feature>
<evidence type="ECO:0000256" key="16">
    <source>
        <dbReference type="ARBA" id="ARBA00022992"/>
    </source>
</evidence>
<dbReference type="SMART" id="SM00100">
    <property type="entry name" value="cNMP"/>
    <property type="match status" value="3"/>
</dbReference>
<feature type="domain" description="Cyclic nucleotide-binding" evidence="26">
    <location>
        <begin position="72"/>
        <end position="187"/>
    </location>
</feature>
<comment type="cofactor">
    <cofactor evidence="1">
        <name>Mg(2+)</name>
        <dbReference type="ChEBI" id="CHEBI:18420"/>
    </cofactor>
</comment>
<dbReference type="FunFam" id="1.10.510.10:FF:000024">
    <property type="entry name" value="Probable serine/threonine-protein kinase cot-1"/>
    <property type="match status" value="1"/>
</dbReference>
<comment type="catalytic activity">
    <reaction evidence="19">
        <text>L-threonyl-[protein] + ATP = O-phospho-L-threonyl-[protein] + ADP + H(+)</text>
        <dbReference type="Rhea" id="RHEA:46608"/>
        <dbReference type="Rhea" id="RHEA-COMP:11060"/>
        <dbReference type="Rhea" id="RHEA-COMP:11605"/>
        <dbReference type="ChEBI" id="CHEBI:15378"/>
        <dbReference type="ChEBI" id="CHEBI:30013"/>
        <dbReference type="ChEBI" id="CHEBI:30616"/>
        <dbReference type="ChEBI" id="CHEBI:61977"/>
        <dbReference type="ChEBI" id="CHEBI:456216"/>
        <dbReference type="EC" id="2.7.11.12"/>
    </reaction>
</comment>
<evidence type="ECO:0000256" key="22">
    <source>
        <dbReference type="ARBA" id="ARBA00048679"/>
    </source>
</evidence>
<dbReference type="PRINTS" id="PR00103">
    <property type="entry name" value="CAMPKINASE"/>
</dbReference>
<evidence type="ECO:0000256" key="14">
    <source>
        <dbReference type="ARBA" id="ARBA00022840"/>
    </source>
</evidence>
<dbReference type="GO" id="GO:0030553">
    <property type="term" value="F:cGMP binding"/>
    <property type="evidence" value="ECO:0007669"/>
    <property type="project" value="UniProtKB-KW"/>
</dbReference>
<dbReference type="PROSITE" id="PS00889">
    <property type="entry name" value="CNMP_BINDING_2"/>
    <property type="match status" value="3"/>
</dbReference>
<evidence type="ECO:0000256" key="6">
    <source>
        <dbReference type="ARBA" id="ARBA00022490"/>
    </source>
</evidence>
<dbReference type="GO" id="GO:0005952">
    <property type="term" value="C:cAMP-dependent protein kinase complex"/>
    <property type="evidence" value="ECO:0007669"/>
    <property type="project" value="TreeGrafter"/>
</dbReference>
<evidence type="ECO:0000256" key="10">
    <source>
        <dbReference type="ARBA" id="ARBA00022679"/>
    </source>
</evidence>
<dbReference type="GO" id="GO:0004691">
    <property type="term" value="F:cAMP-dependent protein kinase activity"/>
    <property type="evidence" value="ECO:0007669"/>
    <property type="project" value="TreeGrafter"/>
</dbReference>
<keyword evidence="7" id="KW-0723">Serine/threonine-protein kinase</keyword>
<proteinExistence type="inferred from homology"/>
<dbReference type="OrthoDB" id="100546at2759"/>
<feature type="binding site" evidence="23">
    <location>
        <position position="580"/>
    </location>
    <ligand>
        <name>ATP</name>
        <dbReference type="ChEBI" id="CHEBI:30616"/>
    </ligand>
</feature>
<dbReference type="PROSITE" id="PS00108">
    <property type="entry name" value="PROTEIN_KINASE_ST"/>
    <property type="match status" value="1"/>
</dbReference>
<evidence type="ECO:0000256" key="15">
    <source>
        <dbReference type="ARBA" id="ARBA00022842"/>
    </source>
</evidence>
<comment type="caution">
    <text evidence="28">The sequence shown here is derived from an EMBL/GenBank/DDBJ whole genome shotgun (WGS) entry which is preliminary data.</text>
</comment>
<evidence type="ECO:0000256" key="23">
    <source>
        <dbReference type="PROSITE-ProRule" id="PRU10141"/>
    </source>
</evidence>
<dbReference type="InterPro" id="IPR000719">
    <property type="entry name" value="Prot_kinase_dom"/>
</dbReference>
<gene>
    <name evidence="28" type="ORF">SteCoe_2545</name>
    <name evidence="27" type="ORF">SteCoe_9086</name>
</gene>
<dbReference type="AlphaFoldDB" id="A0A1R2CZD8"/>
<evidence type="ECO:0000256" key="24">
    <source>
        <dbReference type="SAM" id="MobiDB-lite"/>
    </source>
</evidence>
<evidence type="ECO:0000256" key="2">
    <source>
        <dbReference type="ARBA" id="ARBA00004308"/>
    </source>
</evidence>
<keyword evidence="6" id="KW-0963">Cytoplasm</keyword>
<keyword evidence="10" id="KW-0808">Transferase</keyword>
<comment type="catalytic activity">
    <reaction evidence="21">
        <text>L-threonyl-[protein] + ATP = O-phospho-L-threonyl-[protein] + ADP + H(+)</text>
        <dbReference type="Rhea" id="RHEA:46608"/>
        <dbReference type="Rhea" id="RHEA-COMP:11060"/>
        <dbReference type="Rhea" id="RHEA-COMP:11605"/>
        <dbReference type="ChEBI" id="CHEBI:15378"/>
        <dbReference type="ChEBI" id="CHEBI:30013"/>
        <dbReference type="ChEBI" id="CHEBI:30616"/>
        <dbReference type="ChEBI" id="CHEBI:61977"/>
        <dbReference type="ChEBI" id="CHEBI:456216"/>
        <dbReference type="EC" id="2.7.11.1"/>
    </reaction>
</comment>
<organism evidence="28 29">
    <name type="scientific">Stentor coeruleus</name>
    <dbReference type="NCBI Taxonomy" id="5963"/>
    <lineage>
        <taxon>Eukaryota</taxon>
        <taxon>Sar</taxon>
        <taxon>Alveolata</taxon>
        <taxon>Ciliophora</taxon>
        <taxon>Postciliodesmatophora</taxon>
        <taxon>Heterotrichea</taxon>
        <taxon>Heterotrichida</taxon>
        <taxon>Stentoridae</taxon>
        <taxon>Stentor</taxon>
    </lineage>
</organism>
<accession>A0A1R2CZD8</accession>
<dbReference type="InterPro" id="IPR014710">
    <property type="entry name" value="RmlC-like_jellyroll"/>
</dbReference>
<dbReference type="GO" id="GO:0007010">
    <property type="term" value="P:cytoskeleton organization"/>
    <property type="evidence" value="ECO:0007669"/>
    <property type="project" value="UniProtKB-ARBA"/>
</dbReference>
<dbReference type="FunFam" id="2.60.120.10:FF:000068">
    <property type="entry name" value="cGMP-dependent protein kinase"/>
    <property type="match status" value="1"/>
</dbReference>
<evidence type="ECO:0000259" key="26">
    <source>
        <dbReference type="PROSITE" id="PS50042"/>
    </source>
</evidence>
<dbReference type="EMBL" id="MPUH01000028">
    <property type="protein sequence ID" value="OMJ94343.1"/>
    <property type="molecule type" value="Genomic_DNA"/>
</dbReference>
<keyword evidence="12 23" id="KW-0547">Nucleotide-binding</keyword>
<evidence type="ECO:0000313" key="27">
    <source>
        <dbReference type="EMBL" id="OMJ88882.1"/>
    </source>
</evidence>
<evidence type="ECO:0000256" key="7">
    <source>
        <dbReference type="ARBA" id="ARBA00022527"/>
    </source>
</evidence>
<evidence type="ECO:0000259" key="25">
    <source>
        <dbReference type="PROSITE" id="PS50011"/>
    </source>
</evidence>
<comment type="catalytic activity">
    <reaction evidence="22">
        <text>L-seryl-[protein] + ATP = O-phospho-L-seryl-[protein] + ADP + H(+)</text>
        <dbReference type="Rhea" id="RHEA:17989"/>
        <dbReference type="Rhea" id="RHEA-COMP:9863"/>
        <dbReference type="Rhea" id="RHEA-COMP:11604"/>
        <dbReference type="ChEBI" id="CHEBI:15378"/>
        <dbReference type="ChEBI" id="CHEBI:29999"/>
        <dbReference type="ChEBI" id="CHEBI:30616"/>
        <dbReference type="ChEBI" id="CHEBI:83421"/>
        <dbReference type="ChEBI" id="CHEBI:456216"/>
        <dbReference type="EC" id="2.7.11.1"/>
    </reaction>
</comment>
<evidence type="ECO:0000256" key="11">
    <source>
        <dbReference type="ARBA" id="ARBA00022723"/>
    </source>
</evidence>
<evidence type="ECO:0000256" key="19">
    <source>
        <dbReference type="ARBA" id="ARBA00047298"/>
    </source>
</evidence>
<keyword evidence="9" id="KW-0597">Phosphoprotein</keyword>
<feature type="domain" description="Protein kinase" evidence="25">
    <location>
        <begin position="551"/>
        <end position="806"/>
    </location>
</feature>
<keyword evidence="17" id="KW-0472">Membrane</keyword>
<dbReference type="Gene3D" id="2.60.120.10">
    <property type="entry name" value="Jelly Rolls"/>
    <property type="match status" value="4"/>
</dbReference>
<keyword evidence="8" id="KW-0140">cGMP</keyword>
<evidence type="ECO:0000256" key="21">
    <source>
        <dbReference type="ARBA" id="ARBA00047899"/>
    </source>
</evidence>
<dbReference type="EC" id="2.7.11.12" evidence="4"/>
<dbReference type="SMART" id="SM00220">
    <property type="entry name" value="S_TKc"/>
    <property type="match status" value="1"/>
</dbReference>
<dbReference type="GO" id="GO:0004692">
    <property type="term" value="F:cGMP-dependent protein kinase activity"/>
    <property type="evidence" value="ECO:0007669"/>
    <property type="project" value="UniProtKB-EC"/>
</dbReference>
<keyword evidence="14 23" id="KW-0067">ATP-binding</keyword>
<feature type="region of interest" description="Disordered" evidence="24">
    <location>
        <begin position="1"/>
        <end position="23"/>
    </location>
</feature>
<dbReference type="Proteomes" id="UP000187209">
    <property type="component" value="Unassembled WGS sequence"/>
</dbReference>
<comment type="similarity">
    <text evidence="3">Belongs to the protein kinase superfamily. AGC Ser/Thr protein kinase family. cGMP subfamily.</text>
</comment>
<evidence type="ECO:0000256" key="9">
    <source>
        <dbReference type="ARBA" id="ARBA00022553"/>
    </source>
</evidence>
<protein>
    <recommendedName>
        <fullName evidence="18">cGMP-dependent protein kinase</fullName>
        <ecNumber evidence="5">2.7.11.1</ecNumber>
        <ecNumber evidence="4">2.7.11.12</ecNumber>
    </recommendedName>
</protein>
<evidence type="ECO:0000256" key="20">
    <source>
        <dbReference type="ARBA" id="ARBA00047462"/>
    </source>
</evidence>
<feature type="domain" description="Cyclic nucleotide-binding" evidence="26">
    <location>
        <begin position="310"/>
        <end position="342"/>
    </location>
</feature>
<dbReference type="EC" id="2.7.11.1" evidence="5"/>
<dbReference type="InterPro" id="IPR000595">
    <property type="entry name" value="cNMP-bd_dom"/>
</dbReference>
<evidence type="ECO:0000256" key="1">
    <source>
        <dbReference type="ARBA" id="ARBA00001946"/>
    </source>
</evidence>
<dbReference type="SUPFAM" id="SSF56112">
    <property type="entry name" value="Protein kinase-like (PK-like)"/>
    <property type="match status" value="1"/>
</dbReference>
<evidence type="ECO:0000313" key="29">
    <source>
        <dbReference type="Proteomes" id="UP000187209"/>
    </source>
</evidence>
<comment type="subcellular location">
    <subcellularLocation>
        <location evidence="2">Endomembrane system</location>
    </subcellularLocation>
</comment>
<keyword evidence="29" id="KW-1185">Reference proteome</keyword>
<evidence type="ECO:0000256" key="12">
    <source>
        <dbReference type="ARBA" id="ARBA00022741"/>
    </source>
</evidence>
<evidence type="ECO:0000256" key="18">
    <source>
        <dbReference type="ARBA" id="ARBA00024113"/>
    </source>
</evidence>
<dbReference type="PROSITE" id="PS00888">
    <property type="entry name" value="CNMP_BINDING_1"/>
    <property type="match status" value="1"/>
</dbReference>
<dbReference type="InterPro" id="IPR011009">
    <property type="entry name" value="Kinase-like_dom_sf"/>
</dbReference>
<dbReference type="PROSITE" id="PS50042">
    <property type="entry name" value="CNMP_BINDING_3"/>
    <property type="match status" value="4"/>
</dbReference>
<dbReference type="GO" id="GO:0012505">
    <property type="term" value="C:endomembrane system"/>
    <property type="evidence" value="ECO:0007669"/>
    <property type="project" value="UniProtKB-SubCell"/>
</dbReference>
<dbReference type="InterPro" id="IPR008271">
    <property type="entry name" value="Ser/Thr_kinase_AS"/>
</dbReference>
<dbReference type="InterPro" id="IPR017441">
    <property type="entry name" value="Protein_kinase_ATP_BS"/>
</dbReference>
<dbReference type="FunFam" id="3.30.200.20:FF:000042">
    <property type="entry name" value="Aurora kinase A"/>
    <property type="match status" value="1"/>
</dbReference>
<evidence type="ECO:0000256" key="13">
    <source>
        <dbReference type="ARBA" id="ARBA00022777"/>
    </source>
</evidence>
<evidence type="ECO:0000256" key="5">
    <source>
        <dbReference type="ARBA" id="ARBA00012513"/>
    </source>
</evidence>
<keyword evidence="11" id="KW-0479">Metal-binding</keyword>
<dbReference type="Gene3D" id="1.10.510.10">
    <property type="entry name" value="Transferase(Phosphotransferase) domain 1"/>
    <property type="match status" value="1"/>
</dbReference>
<dbReference type="SUPFAM" id="SSF51206">
    <property type="entry name" value="cAMP-binding domain-like"/>
    <property type="match status" value="4"/>
</dbReference>
<dbReference type="EMBL" id="MPUH01000139">
    <property type="protein sequence ID" value="OMJ88882.1"/>
    <property type="molecule type" value="Genomic_DNA"/>
</dbReference>
<keyword evidence="16" id="KW-0142">cGMP-binding</keyword>
<keyword evidence="15" id="KW-0460">Magnesium</keyword>
<evidence type="ECO:0000256" key="4">
    <source>
        <dbReference type="ARBA" id="ARBA00012428"/>
    </source>
</evidence>
<evidence type="ECO:0000256" key="8">
    <source>
        <dbReference type="ARBA" id="ARBA00022535"/>
    </source>
</evidence>
<reference evidence="28 29" key="1">
    <citation type="submission" date="2016-11" db="EMBL/GenBank/DDBJ databases">
        <title>The macronuclear genome of Stentor coeruleus: a giant cell with tiny introns.</title>
        <authorList>
            <person name="Slabodnick M."/>
            <person name="Ruby J.G."/>
            <person name="Reiff S.B."/>
            <person name="Swart E.C."/>
            <person name="Gosai S."/>
            <person name="Prabakaran S."/>
            <person name="Witkowska E."/>
            <person name="Larue G.E."/>
            <person name="Fisher S."/>
            <person name="Freeman R.M."/>
            <person name="Gunawardena J."/>
            <person name="Chu W."/>
            <person name="Stover N.A."/>
            <person name="Gregory B.D."/>
            <person name="Nowacki M."/>
            <person name="Derisi J."/>
            <person name="Roy S.W."/>
            <person name="Marshall W.F."/>
            <person name="Sood P."/>
        </authorList>
    </citation>
    <scope>NUCLEOTIDE SEQUENCE [LARGE SCALE GENOMIC DNA]</scope>
    <source>
        <strain evidence="28">WM001</strain>
    </source>
</reference>
<dbReference type="PANTHER" id="PTHR24353">
    <property type="entry name" value="CYCLIC NUCLEOTIDE-DEPENDENT PROTEIN KINASE"/>
    <property type="match status" value="1"/>
</dbReference>
<dbReference type="Pfam" id="PF00027">
    <property type="entry name" value="cNMP_binding"/>
    <property type="match status" value="3"/>
</dbReference>
<feature type="domain" description="Cyclic nucleotide-binding" evidence="26">
    <location>
        <begin position="190"/>
        <end position="290"/>
    </location>
</feature>
<evidence type="ECO:0000256" key="17">
    <source>
        <dbReference type="ARBA" id="ARBA00023136"/>
    </source>
</evidence>
<name>A0A1R2CZD8_9CILI</name>
<evidence type="ECO:0000256" key="3">
    <source>
        <dbReference type="ARBA" id="ARBA00006352"/>
    </source>
</evidence>
<dbReference type="InterPro" id="IPR018490">
    <property type="entry name" value="cNMP-bd_dom_sf"/>
</dbReference>
<keyword evidence="13" id="KW-0418">Kinase</keyword>
<dbReference type="GO" id="GO:0046872">
    <property type="term" value="F:metal ion binding"/>
    <property type="evidence" value="ECO:0007669"/>
    <property type="project" value="UniProtKB-KW"/>
</dbReference>
<dbReference type="PROSITE" id="PS50011">
    <property type="entry name" value="PROTEIN_KINASE_DOM"/>
    <property type="match status" value="1"/>
</dbReference>
<dbReference type="PROSITE" id="PS00107">
    <property type="entry name" value="PROTEIN_KINASE_ATP"/>
    <property type="match status" value="1"/>
</dbReference>
<dbReference type="PANTHER" id="PTHR24353:SF37">
    <property type="entry name" value="CAMP-DEPENDENT PROTEIN KINASE CATALYTIC SUBUNIT PRKX"/>
    <property type="match status" value="1"/>
</dbReference>
<dbReference type="GO" id="GO:0005524">
    <property type="term" value="F:ATP binding"/>
    <property type="evidence" value="ECO:0007669"/>
    <property type="project" value="UniProtKB-UniRule"/>
</dbReference>
<comment type="catalytic activity">
    <reaction evidence="20">
        <text>L-seryl-[protein] + ATP = O-phospho-L-seryl-[protein] + ADP + H(+)</text>
        <dbReference type="Rhea" id="RHEA:17989"/>
        <dbReference type="Rhea" id="RHEA-COMP:9863"/>
        <dbReference type="Rhea" id="RHEA-COMP:11604"/>
        <dbReference type="ChEBI" id="CHEBI:15378"/>
        <dbReference type="ChEBI" id="CHEBI:29999"/>
        <dbReference type="ChEBI" id="CHEBI:30616"/>
        <dbReference type="ChEBI" id="CHEBI:83421"/>
        <dbReference type="ChEBI" id="CHEBI:456216"/>
        <dbReference type="EC" id="2.7.11.12"/>
    </reaction>
</comment>
<dbReference type="CDD" id="cd00038">
    <property type="entry name" value="CAP_ED"/>
    <property type="match status" value="3"/>
</dbReference>
<evidence type="ECO:0000313" key="28">
    <source>
        <dbReference type="EMBL" id="OMJ94343.1"/>
    </source>
</evidence>